<keyword evidence="2" id="KW-1185">Reference proteome</keyword>
<dbReference type="Proteomes" id="UP000800200">
    <property type="component" value="Unassembled WGS sequence"/>
</dbReference>
<feature type="non-terminal residue" evidence="1">
    <location>
        <position position="90"/>
    </location>
</feature>
<name>A0A6A6DCQ2_9PEZI</name>
<dbReference type="Gene3D" id="3.30.420.10">
    <property type="entry name" value="Ribonuclease H-like superfamily/Ribonuclease H"/>
    <property type="match status" value="1"/>
</dbReference>
<proteinExistence type="predicted"/>
<dbReference type="AlphaFoldDB" id="A0A6A6DCQ2"/>
<dbReference type="InterPro" id="IPR036397">
    <property type="entry name" value="RNaseH_sf"/>
</dbReference>
<sequence>LQEDNDPSHGTRSDYNIARRLKDLNWIDTPIQSPDLNPMEAVRNILKQRVRMRRWEKPKQLKEVLQDRWSKITMEEVWACIADMPRRCKI</sequence>
<evidence type="ECO:0000313" key="1">
    <source>
        <dbReference type="EMBL" id="KAF2177294.1"/>
    </source>
</evidence>
<feature type="non-terminal residue" evidence="1">
    <location>
        <position position="1"/>
    </location>
</feature>
<dbReference type="GO" id="GO:0003676">
    <property type="term" value="F:nucleic acid binding"/>
    <property type="evidence" value="ECO:0007669"/>
    <property type="project" value="InterPro"/>
</dbReference>
<dbReference type="OrthoDB" id="5410741at2759"/>
<reference evidence="1" key="1">
    <citation type="journal article" date="2020" name="Stud. Mycol.">
        <title>101 Dothideomycetes genomes: a test case for predicting lifestyles and emergence of pathogens.</title>
        <authorList>
            <person name="Haridas S."/>
            <person name="Albert R."/>
            <person name="Binder M."/>
            <person name="Bloem J."/>
            <person name="Labutti K."/>
            <person name="Salamov A."/>
            <person name="Andreopoulos B."/>
            <person name="Baker S."/>
            <person name="Barry K."/>
            <person name="Bills G."/>
            <person name="Bluhm B."/>
            <person name="Cannon C."/>
            <person name="Castanera R."/>
            <person name="Culley D."/>
            <person name="Daum C."/>
            <person name="Ezra D."/>
            <person name="Gonzalez J."/>
            <person name="Henrissat B."/>
            <person name="Kuo A."/>
            <person name="Liang C."/>
            <person name="Lipzen A."/>
            <person name="Lutzoni F."/>
            <person name="Magnuson J."/>
            <person name="Mondo S."/>
            <person name="Nolan M."/>
            <person name="Ohm R."/>
            <person name="Pangilinan J."/>
            <person name="Park H.-J."/>
            <person name="Ramirez L."/>
            <person name="Alfaro M."/>
            <person name="Sun H."/>
            <person name="Tritt A."/>
            <person name="Yoshinaga Y."/>
            <person name="Zwiers L.-H."/>
            <person name="Turgeon B."/>
            <person name="Goodwin S."/>
            <person name="Spatafora J."/>
            <person name="Crous P."/>
            <person name="Grigoriev I."/>
        </authorList>
    </citation>
    <scope>NUCLEOTIDE SEQUENCE</scope>
    <source>
        <strain evidence="1">CBS 207.26</strain>
    </source>
</reference>
<accession>A0A6A6DCQ2</accession>
<organism evidence="1 2">
    <name type="scientific">Zopfia rhizophila CBS 207.26</name>
    <dbReference type="NCBI Taxonomy" id="1314779"/>
    <lineage>
        <taxon>Eukaryota</taxon>
        <taxon>Fungi</taxon>
        <taxon>Dikarya</taxon>
        <taxon>Ascomycota</taxon>
        <taxon>Pezizomycotina</taxon>
        <taxon>Dothideomycetes</taxon>
        <taxon>Dothideomycetes incertae sedis</taxon>
        <taxon>Zopfiaceae</taxon>
        <taxon>Zopfia</taxon>
    </lineage>
</organism>
<gene>
    <name evidence="1" type="ORF">K469DRAFT_470653</name>
</gene>
<protein>
    <submittedName>
        <fullName evidence="1">Transposable element Tcb2 transposase</fullName>
    </submittedName>
</protein>
<evidence type="ECO:0000313" key="2">
    <source>
        <dbReference type="Proteomes" id="UP000800200"/>
    </source>
</evidence>
<dbReference type="EMBL" id="ML994691">
    <property type="protein sequence ID" value="KAF2177294.1"/>
    <property type="molecule type" value="Genomic_DNA"/>
</dbReference>